<dbReference type="Pfam" id="PF13304">
    <property type="entry name" value="AAA_21"/>
    <property type="match status" value="1"/>
</dbReference>
<accession>A0ABX1AZL4</accession>
<dbReference type="RefSeq" id="WP_168008442.1">
    <property type="nucleotide sequence ID" value="NZ_JAATEP010000004.1"/>
</dbReference>
<sequence length="412" mass="46868">MDRHDDLAVQEIPGQTGRYALPAVGVFGPNASGKSNLLDALKYMCWAVRNSHQKWNPDGPISRRPFLLDDDGPARPSEYEVDIVAEGVRYNYGFSLDDMCVREEWLYAYPEKRRRMLFERTRGEPMRFGPTLTGQRKVTERAVRDNSLFLSAAYANNLESIRPIYRWFSRRCRSANTANEQARLGTSLHLLERHDSKAVLDLLNFADLGVVGMSIKKLEMSKEDREKFYRVLQALEIDDTGVNLDSVSREVEIQHRTATGPKSLDFNSESTGTRTWLSMLGPILVTLGTGSLLVVDELDARLHPSLTAELVRLFQDPAINTKGGQFLFNSHDVTLLGGKAQFRLHRDQIWFTEKDETGGTRVYPLTEYRVREGWDNIERSYLRGRYGATPFFDETILLELIQAGDIEHASGQ</sequence>
<keyword evidence="2" id="KW-0547">Nucleotide-binding</keyword>
<dbReference type="InterPro" id="IPR003959">
    <property type="entry name" value="ATPase_AAA_core"/>
</dbReference>
<name>A0ABX1AZL4_9ACTN</name>
<organism evidence="2 3">
    <name type="scientific">Nonomuraea composti</name>
    <dbReference type="NCBI Taxonomy" id="2720023"/>
    <lineage>
        <taxon>Bacteria</taxon>
        <taxon>Bacillati</taxon>
        <taxon>Actinomycetota</taxon>
        <taxon>Actinomycetes</taxon>
        <taxon>Streptosporangiales</taxon>
        <taxon>Streptosporangiaceae</taxon>
        <taxon>Nonomuraea</taxon>
    </lineage>
</organism>
<dbReference type="EMBL" id="JAATEP010000004">
    <property type="protein sequence ID" value="NJP89489.1"/>
    <property type="molecule type" value="Genomic_DNA"/>
</dbReference>
<reference evidence="2 3" key="1">
    <citation type="submission" date="2020-03" db="EMBL/GenBank/DDBJ databases">
        <title>WGS of actinomycetes isolated from Thailand.</title>
        <authorList>
            <person name="Thawai C."/>
        </authorList>
    </citation>
    <scope>NUCLEOTIDE SEQUENCE [LARGE SCALE GENOMIC DNA]</scope>
    <source>
        <strain evidence="2 3">FMUSA5-5</strain>
    </source>
</reference>
<dbReference type="GO" id="GO:0005524">
    <property type="term" value="F:ATP binding"/>
    <property type="evidence" value="ECO:0007669"/>
    <property type="project" value="UniProtKB-KW"/>
</dbReference>
<gene>
    <name evidence="2" type="ORF">HCN51_08520</name>
</gene>
<keyword evidence="2" id="KW-0067">ATP-binding</keyword>
<dbReference type="PANTHER" id="PTHR40396">
    <property type="entry name" value="ATPASE-LIKE PROTEIN"/>
    <property type="match status" value="1"/>
</dbReference>
<dbReference type="Gene3D" id="3.40.50.300">
    <property type="entry name" value="P-loop containing nucleotide triphosphate hydrolases"/>
    <property type="match status" value="1"/>
</dbReference>
<dbReference type="InterPro" id="IPR027417">
    <property type="entry name" value="P-loop_NTPase"/>
</dbReference>
<dbReference type="SUPFAM" id="SSF52540">
    <property type="entry name" value="P-loop containing nucleoside triphosphate hydrolases"/>
    <property type="match status" value="1"/>
</dbReference>
<keyword evidence="3" id="KW-1185">Reference proteome</keyword>
<comment type="caution">
    <text evidence="2">The sequence shown here is derived from an EMBL/GenBank/DDBJ whole genome shotgun (WGS) entry which is preliminary data.</text>
</comment>
<protein>
    <submittedName>
        <fullName evidence="2">ATP-binding protein</fullName>
    </submittedName>
</protein>
<proteinExistence type="predicted"/>
<evidence type="ECO:0000313" key="2">
    <source>
        <dbReference type="EMBL" id="NJP89489.1"/>
    </source>
</evidence>
<evidence type="ECO:0000313" key="3">
    <source>
        <dbReference type="Proteomes" id="UP000696294"/>
    </source>
</evidence>
<dbReference type="PANTHER" id="PTHR40396:SF1">
    <property type="entry name" value="ATPASE AAA-TYPE CORE DOMAIN-CONTAINING PROTEIN"/>
    <property type="match status" value="1"/>
</dbReference>
<feature type="domain" description="ATPase AAA-type core" evidence="1">
    <location>
        <begin position="25"/>
        <end position="336"/>
    </location>
</feature>
<dbReference type="Proteomes" id="UP000696294">
    <property type="component" value="Unassembled WGS sequence"/>
</dbReference>
<evidence type="ECO:0000259" key="1">
    <source>
        <dbReference type="Pfam" id="PF13304"/>
    </source>
</evidence>